<name>D5AD85_PICSI</name>
<protein>
    <recommendedName>
        <fullName evidence="1">Serine hydrolase domain-containing protein</fullName>
    </recommendedName>
</protein>
<accession>D5AD85</accession>
<dbReference type="EMBL" id="BT124239">
    <property type="protein sequence ID" value="ADE77504.1"/>
    <property type="molecule type" value="mRNA"/>
</dbReference>
<dbReference type="OMA" id="NDFLVDR"/>
<proteinExistence type="evidence at transcript level"/>
<dbReference type="SUPFAM" id="SSF53474">
    <property type="entry name" value="alpha/beta-Hydrolases"/>
    <property type="match status" value="1"/>
</dbReference>
<sequence>MGGGGEGEWEGEGKEIKEMVKVRVLCLHGFRTSGSILQKQVGKWEKSVLERMDLCFPDAPFPAQGKSDVEKHFPPPYYEWFQINSQFTEYQNMDECLSFIEEYMIKNGPFHGLLGFSQGAKLSAALPGLQSKGLALTRVPPLQFVIIVGGAKFKALLHSKQSAYSSAIECPSLHFLGDKDFLKPYGEELLKSFVDPFVIRHPMGHTVPRLDKEGVKAINSFLDRVEESITTKAGNAIGYLNSTEQSEKIELEEESH</sequence>
<dbReference type="AlphaFoldDB" id="D5AD85"/>
<dbReference type="PANTHER" id="PTHR22778">
    <property type="entry name" value="OVARIAN CANCER GENE-2 PROTEIN-RELATED"/>
    <property type="match status" value="1"/>
</dbReference>
<dbReference type="Gene3D" id="3.40.50.1820">
    <property type="entry name" value="alpha/beta hydrolase"/>
    <property type="match status" value="1"/>
</dbReference>
<dbReference type="FunFam" id="3.40.50.1820:FF:000843">
    <property type="entry name" value="Predicted protein"/>
    <property type="match status" value="1"/>
</dbReference>
<dbReference type="Pfam" id="PF03959">
    <property type="entry name" value="FSH1"/>
    <property type="match status" value="1"/>
</dbReference>
<organism evidence="2">
    <name type="scientific">Picea sitchensis</name>
    <name type="common">Sitka spruce</name>
    <name type="synonym">Pinus sitchensis</name>
    <dbReference type="NCBI Taxonomy" id="3332"/>
    <lineage>
        <taxon>Eukaryota</taxon>
        <taxon>Viridiplantae</taxon>
        <taxon>Streptophyta</taxon>
        <taxon>Embryophyta</taxon>
        <taxon>Tracheophyta</taxon>
        <taxon>Spermatophyta</taxon>
        <taxon>Pinopsida</taxon>
        <taxon>Pinidae</taxon>
        <taxon>Conifers I</taxon>
        <taxon>Pinales</taxon>
        <taxon>Pinaceae</taxon>
        <taxon>Picea</taxon>
    </lineage>
</organism>
<reference evidence="2" key="1">
    <citation type="submission" date="2010-04" db="EMBL/GenBank/DDBJ databases">
        <authorList>
            <person name="Reid K.E."/>
            <person name="Liao N."/>
            <person name="Chan S."/>
            <person name="Docking R."/>
            <person name="Taylor G."/>
            <person name="Moore R."/>
            <person name="Mayo M."/>
            <person name="Munro S."/>
            <person name="King J."/>
            <person name="Yanchuk A."/>
            <person name="Holt R."/>
            <person name="Jones S."/>
            <person name="Marra M."/>
            <person name="Ritland C.E."/>
            <person name="Ritland K."/>
            <person name="Bohlmann J."/>
        </authorList>
    </citation>
    <scope>NUCLEOTIDE SEQUENCE</scope>
    <source>
        <tissue evidence="2">Bud</tissue>
    </source>
</reference>
<dbReference type="InterPro" id="IPR029058">
    <property type="entry name" value="AB_hydrolase_fold"/>
</dbReference>
<dbReference type="PANTHER" id="PTHR22778:SF51">
    <property type="entry name" value="DIHYDROFOLATE REDUCTASE"/>
    <property type="match status" value="1"/>
</dbReference>
<evidence type="ECO:0000313" key="2">
    <source>
        <dbReference type="EMBL" id="ADE77504.1"/>
    </source>
</evidence>
<evidence type="ECO:0000259" key="1">
    <source>
        <dbReference type="Pfam" id="PF03959"/>
    </source>
</evidence>
<dbReference type="InterPro" id="IPR005645">
    <property type="entry name" value="FSH-like_dom"/>
</dbReference>
<feature type="domain" description="Serine hydrolase" evidence="1">
    <location>
        <begin position="21"/>
        <end position="212"/>
    </location>
</feature>